<dbReference type="AlphaFoldDB" id="A0A9N7Z0N0"/>
<organism evidence="1 2">
    <name type="scientific">Pleuronectes platessa</name>
    <name type="common">European plaice</name>
    <dbReference type="NCBI Taxonomy" id="8262"/>
    <lineage>
        <taxon>Eukaryota</taxon>
        <taxon>Metazoa</taxon>
        <taxon>Chordata</taxon>
        <taxon>Craniata</taxon>
        <taxon>Vertebrata</taxon>
        <taxon>Euteleostomi</taxon>
        <taxon>Actinopterygii</taxon>
        <taxon>Neopterygii</taxon>
        <taxon>Teleostei</taxon>
        <taxon>Neoteleostei</taxon>
        <taxon>Acanthomorphata</taxon>
        <taxon>Carangaria</taxon>
        <taxon>Pleuronectiformes</taxon>
        <taxon>Pleuronectoidei</taxon>
        <taxon>Pleuronectidae</taxon>
        <taxon>Pleuronectes</taxon>
    </lineage>
</organism>
<dbReference type="Proteomes" id="UP001153269">
    <property type="component" value="Unassembled WGS sequence"/>
</dbReference>
<sequence length="223" mass="24939">MIVKVGHGKNVGGKDRTYKFDNGIGLYRQKRHWYTAANFSDIYARDVVRESRYMVLDERANASRAAPRLGALKTATQLGSRSDVFSKPSLFFETGAAHGIKPLNCIALNGTLIATTMSSREKYSKGRRALEGERRIAVPLSKAPYSPNICSPYMVAHCSNLIFRDETKHAPKAESRRDPLASPSSDWFHFNKPPRVQGYVLAHFPSQLGIGILMERRARAPPF</sequence>
<accession>A0A9N7Z0N0</accession>
<comment type="caution">
    <text evidence="1">The sequence shown here is derived from an EMBL/GenBank/DDBJ whole genome shotgun (WGS) entry which is preliminary data.</text>
</comment>
<reference evidence="1" key="1">
    <citation type="submission" date="2020-03" db="EMBL/GenBank/DDBJ databases">
        <authorList>
            <person name="Weist P."/>
        </authorList>
    </citation>
    <scope>NUCLEOTIDE SEQUENCE</scope>
</reference>
<dbReference type="EMBL" id="CADEAL010003668">
    <property type="protein sequence ID" value="CAB1445454.1"/>
    <property type="molecule type" value="Genomic_DNA"/>
</dbReference>
<gene>
    <name evidence="1" type="ORF">PLEPLA_LOCUS33185</name>
</gene>
<proteinExistence type="predicted"/>
<protein>
    <submittedName>
        <fullName evidence="1">Uncharacterized protein</fullName>
    </submittedName>
</protein>
<name>A0A9N7Z0N0_PLEPL</name>
<evidence type="ECO:0000313" key="1">
    <source>
        <dbReference type="EMBL" id="CAB1445454.1"/>
    </source>
</evidence>
<keyword evidence="2" id="KW-1185">Reference proteome</keyword>
<evidence type="ECO:0000313" key="2">
    <source>
        <dbReference type="Proteomes" id="UP001153269"/>
    </source>
</evidence>